<protein>
    <submittedName>
        <fullName evidence="2">Uncharacterized protein</fullName>
    </submittedName>
</protein>
<dbReference type="EMBL" id="JANPWZ010003773">
    <property type="protein sequence ID" value="KAJ3551323.1"/>
    <property type="molecule type" value="Genomic_DNA"/>
</dbReference>
<feature type="region of interest" description="Disordered" evidence="1">
    <location>
        <begin position="1"/>
        <end position="32"/>
    </location>
</feature>
<proteinExistence type="predicted"/>
<sequence>MNSKRHSKSTRMAESTTLQRELPTGSCQQHDLESPRALAELPELRKQGILVHDEDIITTAVPYTIGATLSGNGLAIPKLTASE</sequence>
<dbReference type="AlphaFoldDB" id="A0A9W8TH00"/>
<gene>
    <name evidence="2" type="ORF">NPX13_g11389</name>
</gene>
<dbReference type="Proteomes" id="UP001148614">
    <property type="component" value="Unassembled WGS sequence"/>
</dbReference>
<reference evidence="2" key="1">
    <citation type="submission" date="2022-07" db="EMBL/GenBank/DDBJ databases">
        <title>Genome Sequence of Xylaria arbuscula.</title>
        <authorList>
            <person name="Buettner E."/>
        </authorList>
    </citation>
    <scope>NUCLEOTIDE SEQUENCE</scope>
    <source>
        <strain evidence="2">VT107</strain>
    </source>
</reference>
<accession>A0A9W8TH00</accession>
<organism evidence="2 3">
    <name type="scientific">Xylaria arbuscula</name>
    <dbReference type="NCBI Taxonomy" id="114810"/>
    <lineage>
        <taxon>Eukaryota</taxon>
        <taxon>Fungi</taxon>
        <taxon>Dikarya</taxon>
        <taxon>Ascomycota</taxon>
        <taxon>Pezizomycotina</taxon>
        <taxon>Sordariomycetes</taxon>
        <taxon>Xylariomycetidae</taxon>
        <taxon>Xylariales</taxon>
        <taxon>Xylariaceae</taxon>
        <taxon>Xylaria</taxon>
    </lineage>
</organism>
<evidence type="ECO:0000313" key="3">
    <source>
        <dbReference type="Proteomes" id="UP001148614"/>
    </source>
</evidence>
<comment type="caution">
    <text evidence="2">The sequence shown here is derived from an EMBL/GenBank/DDBJ whole genome shotgun (WGS) entry which is preliminary data.</text>
</comment>
<feature type="compositionally biased region" description="Polar residues" evidence="1">
    <location>
        <begin position="10"/>
        <end position="29"/>
    </location>
</feature>
<keyword evidence="3" id="KW-1185">Reference proteome</keyword>
<evidence type="ECO:0000313" key="2">
    <source>
        <dbReference type="EMBL" id="KAJ3551323.1"/>
    </source>
</evidence>
<name>A0A9W8TH00_9PEZI</name>
<evidence type="ECO:0000256" key="1">
    <source>
        <dbReference type="SAM" id="MobiDB-lite"/>
    </source>
</evidence>